<name>A0A937X6U9_UNCEI</name>
<evidence type="ECO:0008006" key="3">
    <source>
        <dbReference type="Google" id="ProtNLM"/>
    </source>
</evidence>
<sequence>MNRFEDCLKKGRLKRVEASAETVAGELRTALQELERSRVRYANGAWSESLMQGYFAAYRAARAALLASGYRDTNLFGLCAGLEHTLVEPGRLPGDEIRRLCDAKDRKDIVYEGDARASAAEADEMLRWSS</sequence>
<protein>
    <recommendedName>
        <fullName evidence="3">HEPN domain-containing protein</fullName>
    </recommendedName>
</protein>
<dbReference type="EMBL" id="VGIY01000059">
    <property type="protein sequence ID" value="MBM3316943.1"/>
    <property type="molecule type" value="Genomic_DNA"/>
</dbReference>
<reference evidence="1" key="1">
    <citation type="submission" date="2019-03" db="EMBL/GenBank/DDBJ databases">
        <title>Lake Tanganyika Metagenome-Assembled Genomes (MAGs).</title>
        <authorList>
            <person name="Tran P."/>
        </authorList>
    </citation>
    <scope>NUCLEOTIDE SEQUENCE</scope>
    <source>
        <strain evidence="1">M_DeepCast_400m_m2_100</strain>
    </source>
</reference>
<dbReference type="Proteomes" id="UP000748308">
    <property type="component" value="Unassembled WGS sequence"/>
</dbReference>
<gene>
    <name evidence="1" type="ORF">FJY75_03730</name>
</gene>
<proteinExistence type="predicted"/>
<comment type="caution">
    <text evidence="1">The sequence shown here is derived from an EMBL/GenBank/DDBJ whole genome shotgun (WGS) entry which is preliminary data.</text>
</comment>
<dbReference type="AlphaFoldDB" id="A0A937X6U9"/>
<evidence type="ECO:0000313" key="1">
    <source>
        <dbReference type="EMBL" id="MBM3316943.1"/>
    </source>
</evidence>
<organism evidence="1 2">
    <name type="scientific">Eiseniibacteriota bacterium</name>
    <dbReference type="NCBI Taxonomy" id="2212470"/>
    <lineage>
        <taxon>Bacteria</taxon>
        <taxon>Candidatus Eiseniibacteriota</taxon>
    </lineage>
</organism>
<dbReference type="Gene3D" id="1.20.120.330">
    <property type="entry name" value="Nucleotidyltransferases domain 2"/>
    <property type="match status" value="1"/>
</dbReference>
<evidence type="ECO:0000313" key="2">
    <source>
        <dbReference type="Proteomes" id="UP000748308"/>
    </source>
</evidence>
<feature type="non-terminal residue" evidence="1">
    <location>
        <position position="130"/>
    </location>
</feature>
<accession>A0A937X6U9</accession>